<dbReference type="RefSeq" id="WP_034613485.1">
    <property type="nucleotide sequence ID" value="NZ_JSUM01000003.1"/>
</dbReference>
<organism evidence="1 2">
    <name type="scientific">Chelonobacter oris</name>
    <dbReference type="NCBI Taxonomy" id="505317"/>
    <lineage>
        <taxon>Bacteria</taxon>
        <taxon>Pseudomonadati</taxon>
        <taxon>Pseudomonadota</taxon>
        <taxon>Gammaproteobacteria</taxon>
        <taxon>Pasteurellales</taxon>
        <taxon>Pasteurellaceae</taxon>
        <taxon>Chelonobacter</taxon>
    </lineage>
</organism>
<sequence length="222" mass="25218">MNNFSILNRGSTGVINEFLFTGFERFRAWADVPSIFGASNATRDHAQIAKKLDEYNAYAESHGAKTYTFENVAHSLGVSGNKNMLNWSSYLGQKYKHTDVEYFQLGGLYPSREIHEDSNELFNSVRTKYLGVEGDTVYMGMPFLRLLGIGMIGNNPNATPNKENISFLEAHSEANQNINNLPYVYTRDEDGERSKKWNETEGILKKTYSNGIRKFNVVEKDK</sequence>
<evidence type="ECO:0000313" key="2">
    <source>
        <dbReference type="Proteomes" id="UP000030380"/>
    </source>
</evidence>
<reference evidence="1 2" key="1">
    <citation type="submission" date="2014-11" db="EMBL/GenBank/DDBJ databases">
        <title>Draft genome sequence of Chelonobacter oris 1662T, associated with respiratory disease in Hermann's Tortoises.</title>
        <authorList>
            <person name="Kudirkiene E."/>
            <person name="Hansen M.J."/>
            <person name="Bojesen A.M."/>
        </authorList>
    </citation>
    <scope>NUCLEOTIDE SEQUENCE [LARGE SCALE GENOMIC DNA]</scope>
    <source>
        <strain evidence="1 2">1662</strain>
    </source>
</reference>
<evidence type="ECO:0000313" key="1">
    <source>
        <dbReference type="EMBL" id="KGQ71295.1"/>
    </source>
</evidence>
<gene>
    <name evidence="1" type="ORF">OA57_03490</name>
</gene>
<name>A0A0A3AW36_9PAST</name>
<keyword evidence="2" id="KW-1185">Reference proteome</keyword>
<dbReference type="STRING" id="505317.OA57_03490"/>
<dbReference type="EMBL" id="JSUM01000003">
    <property type="protein sequence ID" value="KGQ71295.1"/>
    <property type="molecule type" value="Genomic_DNA"/>
</dbReference>
<protein>
    <submittedName>
        <fullName evidence="1">Uncharacterized protein</fullName>
    </submittedName>
</protein>
<accession>A0A0A3AW36</accession>
<dbReference type="OrthoDB" id="2664633at2"/>
<comment type="caution">
    <text evidence="1">The sequence shown here is derived from an EMBL/GenBank/DDBJ whole genome shotgun (WGS) entry which is preliminary data.</text>
</comment>
<dbReference type="Proteomes" id="UP000030380">
    <property type="component" value="Unassembled WGS sequence"/>
</dbReference>
<dbReference type="AlphaFoldDB" id="A0A0A3AW36"/>
<proteinExistence type="predicted"/>